<dbReference type="GO" id="GO:0051607">
    <property type="term" value="P:defense response to virus"/>
    <property type="evidence" value="ECO:0007669"/>
    <property type="project" value="UniProtKB-UniRule"/>
</dbReference>
<dbReference type="GO" id="GO:0003677">
    <property type="term" value="F:DNA binding"/>
    <property type="evidence" value="ECO:0007669"/>
    <property type="project" value="UniProtKB-UniRule"/>
</dbReference>
<comment type="function">
    <text evidence="12">CRISPR (clustered regularly interspaced short palindromic repeat) is an adaptive immune system that provides protection against mobile genetic elements (viruses, transposable elements and conjugative plasmids). CRISPR clusters contain spacers, sequences complementary to antecedent mobile elements, and target invading nucleic acids. CRISPR clusters are transcribed and processed into CRISPR RNA (crRNA). In type II CRISPR systems correct processing of pre-crRNA requires a trans-encoded small RNA (tracrRNA), endogenous ribonuclease 3 (rnc) and this protein. The tracrRNA serves as a guide for ribonuclease 3-aided processing of pre-crRNA. Subsequently Cas9/crRNA/tracrRNA endonucleolytically cleaves linear or circular dsDNA target complementary to the spacer; Cas9 is inactive in the absence of the 2 guide RNAs (gRNA). Cas9 recognizes the protospacer adjacent motif (PAM) in the CRISPR repeat sequences to help distinguish self versus nonself, as targets within the bacterial CRISPR locus do not have PAMs. PAM recognition is also required for catalytic activity.</text>
</comment>
<evidence type="ECO:0000256" key="10">
    <source>
        <dbReference type="ARBA" id="ARBA00023211"/>
    </source>
</evidence>
<keyword evidence="9 12" id="KW-0238">DNA-binding</keyword>
<dbReference type="GO" id="GO:0003723">
    <property type="term" value="F:RNA binding"/>
    <property type="evidence" value="ECO:0007669"/>
    <property type="project" value="UniProtKB-UniRule"/>
</dbReference>
<dbReference type="RefSeq" id="WP_086983878.1">
    <property type="nucleotide sequence ID" value="NZ_FTQZ01000023.1"/>
</dbReference>
<evidence type="ECO:0000313" key="14">
    <source>
        <dbReference type="EMBL" id="STD13021.1"/>
    </source>
</evidence>
<keyword evidence="4 12" id="KW-0255">Endonuclease</keyword>
<dbReference type="GO" id="GO:0016787">
    <property type="term" value="F:hydrolase activity"/>
    <property type="evidence" value="ECO:0007669"/>
    <property type="project" value="UniProtKB-KW"/>
</dbReference>
<sequence length="1433" mass="168641">MVKNILGLDLGTNSIGWALIKQDFENKQGEILGMGSRIIPMSQDILGDFGKGNSVSQTAERTKYRSVRRLRERFLLRRERLHRVLNVLDFLPEHYASQIDFNKRFGKFKEETEPKLAYSNDGFIFKKSFEEMIPDFKTHQPQLLENNKKVPYDWTIYYLRNKALSHKIEKEELAWILLNFNQKRGYYQLRGEDFEEEKDKVFVRLKVDRVVDSGENVKGRILYDVYFENGWKYEKQIVKTEDWIGRTKEFIVTESILKNGDTKRTFKTVDSEKDWIAIKTKTEQEIDKSHKTVGAYIYETLLQNPKQKIKGKLVRTIERKFYKAELKKILEKQKEFHPELRQDDLYNDCVRELYKNNEAHQLTLSKKDFVHLFMEDIIFYQRPLRSQKSSISNCTLEFRKYKDENGTEHIQYLKALPKSNPYYQEFRIWQWMYNLNIYKKEDDTNVTKHFLNTKADFESLFEFLNNRKEVDQKALLKHFKLNDKTHRWKYVEDKKYPCNETKTMISERLKKVENISDDFLTREIEQKIWHIIYSVNDKVEYEKALKSFAGKNNLEKNSFFEAFKKFPPFKSEYGAFSEKAIKKLLPLMRLGKHWDYSNISEQSKSRIQKIITGEYDENIKDRVREKAVHLTKETDFQGLQLWLAQYIVYGRHSEAAMLGKWNSADDLEEFLKEFKQHSLRNPIVEQVITETLRVIKDIWVKYGNGAKDFFNEIHIELGREMKLPAEDRKKITSQISENENTNLRIKALLAEMMADSSVENVRPFSPMQQEILKIYEDGVLNSDIEIEDDILKISKTAQPSPSDLKRYKLWLEQKYKSPYTGQIIPLNKLFTPEYEIEHIIPQSRYFDDSFSNKVICESAVNKLKDNFIGLGFIKQFGGTIVECGNGKSVTVLKEDQYEDFVKKHYANNRSKRNKLLLEDIPEKMIERQMNDTRYISKYISGVLSNIVRTEDGTDDGVNSKNIVPGSGKITNTLKQDWGLNDIWNDLILPRFERMNQLTNSTDFTVWNENHQKFLPTVPVEFSKGFSKKRIDHRHHALDALVIACATKDHVNLLNNQSAKSDTKRYDLKKKLMKFEKVVYKNPHTGEKIEREVPKQFLKPWETFTVDAKSRLETIIVSFKQNLRVINKATNYYEKYVEKEGKKVKERVEQTGTNWAIRKPLHEETVSGKINLPWVETSKGEFITATRKPLDISFNLEKIKKITDTAIQKILENYLETKDNNPELAFSPEGIEDLNKSIEKYNGGKLHQPIIKVRVYEKGKGRFSLGQTGNKVDKYVQGSPNLFFAVYKDENGKNSFESIRLDIVIERMKQMLNPVPDLNSNGEELFKVLSPLDLVYIPTEEELHNIETLDFNKIDKIKLERLYNVNDFSGVTIYFSQNSFAKNIYPKEMDMSWNEKRQKTSGSFDSKTASFNKKSIKEFFVKLKIDRLGNISKV</sequence>
<dbReference type="EC" id="3.1.-.-" evidence="12"/>
<keyword evidence="10" id="KW-0464">Manganese</keyword>
<dbReference type="InterPro" id="IPR028629">
    <property type="entry name" value="Cas9"/>
</dbReference>
<keyword evidence="3 12" id="KW-0479">Metal-binding</keyword>
<dbReference type="Pfam" id="PF16593">
    <property type="entry name" value="Cas9-BH"/>
    <property type="match status" value="1"/>
</dbReference>
<evidence type="ECO:0000256" key="8">
    <source>
        <dbReference type="ARBA" id="ARBA00023118"/>
    </source>
</evidence>
<dbReference type="EMBL" id="UFYD01000001">
    <property type="protein sequence ID" value="STD13021.1"/>
    <property type="molecule type" value="Genomic_DNA"/>
</dbReference>
<proteinExistence type="inferred from homology"/>
<evidence type="ECO:0000259" key="13">
    <source>
        <dbReference type="PROSITE" id="PS51749"/>
    </source>
</evidence>
<dbReference type="NCBIfam" id="TIGR01865">
    <property type="entry name" value="cas_Csn1"/>
    <property type="match status" value="1"/>
</dbReference>
<feature type="active site" description="For RuvC-like nuclease domain" evidence="12">
    <location>
        <position position="9"/>
    </location>
</feature>
<evidence type="ECO:0000256" key="6">
    <source>
        <dbReference type="ARBA" id="ARBA00022842"/>
    </source>
</evidence>
<feature type="active site" description="Proton acceptor for HNH nuclease domain" evidence="12">
    <location>
        <position position="838"/>
    </location>
</feature>
<comment type="similarity">
    <text evidence="12">Belongs to the CRISPR-associated Cas9 family.</text>
</comment>
<evidence type="ECO:0000256" key="9">
    <source>
        <dbReference type="ARBA" id="ARBA00023125"/>
    </source>
</evidence>
<dbReference type="Pfam" id="PF18541">
    <property type="entry name" value="RuvC_III"/>
    <property type="match status" value="1"/>
</dbReference>
<dbReference type="InterPro" id="IPR036397">
    <property type="entry name" value="RNaseH_sf"/>
</dbReference>
<dbReference type="GO" id="GO:0004519">
    <property type="term" value="F:endonuclease activity"/>
    <property type="evidence" value="ECO:0007669"/>
    <property type="project" value="UniProtKB-UniRule"/>
</dbReference>
<evidence type="ECO:0000256" key="2">
    <source>
        <dbReference type="ARBA" id="ARBA00022722"/>
    </source>
</evidence>
<feature type="binding site" evidence="12">
    <location>
        <position position="716"/>
    </location>
    <ligand>
        <name>Mg(2+)</name>
        <dbReference type="ChEBI" id="CHEBI:18420"/>
        <label>1</label>
    </ligand>
</feature>
<feature type="binding site" evidence="12">
    <location>
        <position position="720"/>
    </location>
    <ligand>
        <name>Mg(2+)</name>
        <dbReference type="ChEBI" id="CHEBI:18420"/>
        <label>1</label>
    </ligand>
</feature>
<dbReference type="InterPro" id="IPR041383">
    <property type="entry name" value="RuvC_III"/>
</dbReference>
<evidence type="ECO:0000256" key="12">
    <source>
        <dbReference type="HAMAP-Rule" id="MF_01480"/>
    </source>
</evidence>
<dbReference type="InterPro" id="IPR033114">
    <property type="entry name" value="HNH_CAS9"/>
</dbReference>
<comment type="domain">
    <text evidence="12">Has 2 endonuclease domains. The discontinuous RuvC-like domain cleaves the target DNA noncomplementary to crRNA while the HNH nuclease domain cleaves the target DNA complementary to crRNA.</text>
</comment>
<feature type="binding site" evidence="12">
    <location>
        <position position="9"/>
    </location>
    <ligand>
        <name>Mg(2+)</name>
        <dbReference type="ChEBI" id="CHEBI:18420"/>
        <label>2</label>
    </ligand>
</feature>
<feature type="binding site" evidence="12">
    <location>
        <position position="720"/>
    </location>
    <ligand>
        <name>Mg(2+)</name>
        <dbReference type="ChEBI" id="CHEBI:18420"/>
        <label>2</label>
    </ligand>
</feature>
<dbReference type="GO" id="GO:0046872">
    <property type="term" value="F:metal ion binding"/>
    <property type="evidence" value="ECO:0007669"/>
    <property type="project" value="UniProtKB-UniRule"/>
</dbReference>
<feature type="binding site" evidence="12">
    <location>
        <position position="1035"/>
    </location>
    <ligand>
        <name>Mg(2+)</name>
        <dbReference type="ChEBI" id="CHEBI:18420"/>
        <label>2</label>
    </ligand>
</feature>
<evidence type="ECO:0000256" key="5">
    <source>
        <dbReference type="ARBA" id="ARBA00022801"/>
    </source>
</evidence>
<keyword evidence="5 12" id="KW-0378">Hydrolase</keyword>
<evidence type="ECO:0000256" key="11">
    <source>
        <dbReference type="ARBA" id="ARBA00046380"/>
    </source>
</evidence>
<dbReference type="InterPro" id="IPR032239">
    <property type="entry name" value="Cas9-BH"/>
</dbReference>
<organism evidence="14 15">
    <name type="scientific">Elizabethkingia anophelis</name>
    <dbReference type="NCBI Taxonomy" id="1117645"/>
    <lineage>
        <taxon>Bacteria</taxon>
        <taxon>Pseudomonadati</taxon>
        <taxon>Bacteroidota</taxon>
        <taxon>Flavobacteriia</taxon>
        <taxon>Flavobacteriales</taxon>
        <taxon>Weeksellaceae</taxon>
        <taxon>Elizabethkingia</taxon>
    </lineage>
</organism>
<dbReference type="GO" id="GO:0043571">
    <property type="term" value="P:maintenance of CRISPR repeat elements"/>
    <property type="evidence" value="ECO:0007669"/>
    <property type="project" value="UniProtKB-UniRule"/>
</dbReference>
<name>A0A7Z7LZ48_9FLAO</name>
<keyword evidence="8 12" id="KW-0051">Antiviral defense</keyword>
<evidence type="ECO:0000256" key="7">
    <source>
        <dbReference type="ARBA" id="ARBA00022884"/>
    </source>
</evidence>
<accession>A0A7Z7LZ48</accession>
<dbReference type="HAMAP" id="MF_01480">
    <property type="entry name" value="Cas9"/>
    <property type="match status" value="1"/>
</dbReference>
<evidence type="ECO:0000256" key="4">
    <source>
        <dbReference type="ARBA" id="ARBA00022759"/>
    </source>
</evidence>
<gene>
    <name evidence="12" type="primary">cas9</name>
    <name evidence="14" type="ORF">NCTC10588_03694</name>
</gene>
<reference evidence="14 15" key="1">
    <citation type="submission" date="2018-06" db="EMBL/GenBank/DDBJ databases">
        <authorList>
            <consortium name="Pathogen Informatics"/>
            <person name="Doyle S."/>
        </authorList>
    </citation>
    <scope>NUCLEOTIDE SEQUENCE [LARGE SCALE GENOMIC DNA]</scope>
    <source>
        <strain evidence="14 15">NCTC10588</strain>
    </source>
</reference>
<dbReference type="PROSITE" id="PS51749">
    <property type="entry name" value="HNH_CAS9"/>
    <property type="match status" value="1"/>
</dbReference>
<evidence type="ECO:0000256" key="1">
    <source>
        <dbReference type="ARBA" id="ARBA00001946"/>
    </source>
</evidence>
<dbReference type="InterPro" id="IPR003615">
    <property type="entry name" value="HNH_nuc"/>
</dbReference>
<comment type="cofactor">
    <cofactor evidence="1 12">
        <name>Mg(2+)</name>
        <dbReference type="ChEBI" id="CHEBI:18420"/>
    </cofactor>
</comment>
<dbReference type="Gene3D" id="3.30.420.10">
    <property type="entry name" value="Ribonuclease H-like superfamily/Ribonuclease H"/>
    <property type="match status" value="2"/>
</dbReference>
<dbReference type="Proteomes" id="UP000254876">
    <property type="component" value="Unassembled WGS sequence"/>
</dbReference>
<keyword evidence="7 12" id="KW-0694">RNA-binding</keyword>
<comment type="subunit">
    <text evidence="11 12">Monomer. Binds crRNA and tracrRNA.</text>
</comment>
<protein>
    <recommendedName>
        <fullName evidence="12">CRISPR-associated endonuclease Cas9</fullName>
        <ecNumber evidence="12">3.1.-.-</ecNumber>
    </recommendedName>
</protein>
<comment type="caution">
    <text evidence="14">The sequence shown here is derived from an EMBL/GenBank/DDBJ whole genome shotgun (WGS) entry which is preliminary data.</text>
</comment>
<feature type="domain" description="HNH Cas9-type" evidence="13">
    <location>
        <begin position="757"/>
        <end position="929"/>
    </location>
</feature>
<feature type="binding site" evidence="12">
    <location>
        <position position="9"/>
    </location>
    <ligand>
        <name>Mg(2+)</name>
        <dbReference type="ChEBI" id="CHEBI:18420"/>
        <label>1</label>
    </ligand>
</feature>
<evidence type="ECO:0000313" key="15">
    <source>
        <dbReference type="Proteomes" id="UP000254876"/>
    </source>
</evidence>
<dbReference type="Pfam" id="PF13395">
    <property type="entry name" value="HNH_4"/>
    <property type="match status" value="1"/>
</dbReference>
<evidence type="ECO:0000256" key="3">
    <source>
        <dbReference type="ARBA" id="ARBA00022723"/>
    </source>
</evidence>
<keyword evidence="6 12" id="KW-0460">Magnesium</keyword>
<keyword evidence="2 12" id="KW-0540">Nuclease</keyword>